<dbReference type="CTD" id="541423"/>
<sequence length="434" mass="49672">MNEGIEGTERFLSPGSGRGLRAVRHFSAGELVFACPAYSYVLTVNEREAHCENCFSRREDLFKCGKCKQAHYCNVECQRSDWTMHKLECVAMCADGENWCPSETVRLVARIILKQRVTPERDPSERLLLLSEFEAHLDKMDSEKDEMNNADIAALHHFYSKHISDIPGDQALTELFAQVNCNGFTIEDEELSHLGSAVFPDVALMNHSCSPNVIVTYKGTVAEVRAIREIDPGDEVFNSYIDLLYPTEDRKERLLDSYFFSCQCTECTSKSKDKAKMETRKLSSPPEPEKIKAMVHYAKIVIEEFRRAKHYKTPSELLEICELSLEKMGAIFADTNVYMLHMMYQAMGVCLYMQDWDGALRYGEKIVQPYSVHYPAYSLNVASMYLKLGRLYLGLEKKKQGIRALKRAVAIMEMAHGKDHNYVAEVKREIQEQK</sequence>
<keyword evidence="14" id="KW-0539">Nucleus</keyword>
<dbReference type="GO" id="GO:0140999">
    <property type="term" value="F:histone H3K4 trimethyltransferase activity"/>
    <property type="evidence" value="ECO:0007669"/>
    <property type="project" value="UniProtKB-EC"/>
</dbReference>
<evidence type="ECO:0000256" key="10">
    <source>
        <dbReference type="ARBA" id="ARBA00022833"/>
    </source>
</evidence>
<evidence type="ECO:0000256" key="3">
    <source>
        <dbReference type="ARBA" id="ARBA00012182"/>
    </source>
</evidence>
<comment type="catalytic activity">
    <reaction evidence="17">
        <text>L-lysyl-[protein] + S-adenosyl-L-methionine = N(6)-methyl-L-lysyl-[protein] + S-adenosyl-L-homocysteine + H(+)</text>
        <dbReference type="Rhea" id="RHEA:51736"/>
        <dbReference type="Rhea" id="RHEA-COMP:9752"/>
        <dbReference type="Rhea" id="RHEA-COMP:13053"/>
        <dbReference type="ChEBI" id="CHEBI:15378"/>
        <dbReference type="ChEBI" id="CHEBI:29969"/>
        <dbReference type="ChEBI" id="CHEBI:57856"/>
        <dbReference type="ChEBI" id="CHEBI:59789"/>
        <dbReference type="ChEBI" id="CHEBI:61929"/>
    </reaction>
</comment>
<keyword evidence="5 22" id="KW-0489">Methyltransferase</keyword>
<dbReference type="PROSITE" id="PS50865">
    <property type="entry name" value="ZF_MYND_2"/>
    <property type="match status" value="1"/>
</dbReference>
<comment type="subcellular location">
    <subcellularLocation>
        <location evidence="2">Cytoplasm</location>
        <location evidence="2">Cytosol</location>
    </subcellularLocation>
    <subcellularLocation>
        <location evidence="1">Nucleus</location>
    </subcellularLocation>
</comment>
<feature type="domain" description="SET" evidence="19">
    <location>
        <begin position="6"/>
        <end position="241"/>
    </location>
</feature>
<dbReference type="EC" id="2.1.1.354" evidence="3"/>
<dbReference type="SMART" id="SM00317">
    <property type="entry name" value="SET"/>
    <property type="match status" value="1"/>
</dbReference>
<keyword evidence="21" id="KW-1185">Reference proteome</keyword>
<evidence type="ECO:0000256" key="13">
    <source>
        <dbReference type="ARBA" id="ARBA00023163"/>
    </source>
</evidence>
<dbReference type="InterPro" id="IPR050869">
    <property type="entry name" value="H3K4_H4K5_MeTrfase"/>
</dbReference>
<proteinExistence type="predicted"/>
<evidence type="ECO:0000256" key="9">
    <source>
        <dbReference type="ARBA" id="ARBA00022771"/>
    </source>
</evidence>
<dbReference type="PROSITE" id="PS50280">
    <property type="entry name" value="SET"/>
    <property type="match status" value="1"/>
</dbReference>
<dbReference type="Proteomes" id="UP000515161">
    <property type="component" value="Unplaced"/>
</dbReference>
<dbReference type="Gene3D" id="1.25.40.10">
    <property type="entry name" value="Tetratricopeptide repeat domain"/>
    <property type="match status" value="1"/>
</dbReference>
<evidence type="ECO:0000259" key="20">
    <source>
        <dbReference type="PROSITE" id="PS50865"/>
    </source>
</evidence>
<dbReference type="Pfam" id="PF01753">
    <property type="entry name" value="zf-MYND"/>
    <property type="match status" value="1"/>
</dbReference>
<evidence type="ECO:0000256" key="15">
    <source>
        <dbReference type="ARBA" id="ARBA00024002"/>
    </source>
</evidence>
<keyword evidence="11" id="KW-0156">Chromatin regulator</keyword>
<evidence type="ECO:0000256" key="5">
    <source>
        <dbReference type="ARBA" id="ARBA00022603"/>
    </source>
</evidence>
<dbReference type="PANTHER" id="PTHR12197:SF193">
    <property type="entry name" value="N-LYSINE METHYLTRANSFERASE SMYD2"/>
    <property type="match status" value="1"/>
</dbReference>
<evidence type="ECO:0000256" key="1">
    <source>
        <dbReference type="ARBA" id="ARBA00004123"/>
    </source>
</evidence>
<reference evidence="22" key="1">
    <citation type="submission" date="2025-08" db="UniProtKB">
        <authorList>
            <consortium name="RefSeq"/>
        </authorList>
    </citation>
    <scope>IDENTIFICATION</scope>
</reference>
<keyword evidence="8" id="KW-0479">Metal-binding</keyword>
<dbReference type="InterPro" id="IPR002893">
    <property type="entry name" value="Znf_MYND"/>
</dbReference>
<dbReference type="GeneID" id="117551457"/>
<dbReference type="InParanoid" id="A0A6P8UTW3"/>
<dbReference type="Gene3D" id="1.25.40.970">
    <property type="match status" value="1"/>
</dbReference>
<evidence type="ECO:0000256" key="4">
    <source>
        <dbReference type="ARBA" id="ARBA00022490"/>
    </source>
</evidence>
<dbReference type="SUPFAM" id="SSF48452">
    <property type="entry name" value="TPR-like"/>
    <property type="match status" value="1"/>
</dbReference>
<dbReference type="GO" id="GO:0005829">
    <property type="term" value="C:cytosol"/>
    <property type="evidence" value="ECO:0007669"/>
    <property type="project" value="UniProtKB-SubCell"/>
</dbReference>
<keyword evidence="6" id="KW-0808">Transferase</keyword>
<accession>A0A6P8UTW3</accession>
<evidence type="ECO:0000259" key="19">
    <source>
        <dbReference type="PROSITE" id="PS50280"/>
    </source>
</evidence>
<evidence type="ECO:0000256" key="12">
    <source>
        <dbReference type="ARBA" id="ARBA00023015"/>
    </source>
</evidence>
<evidence type="ECO:0000256" key="11">
    <source>
        <dbReference type="ARBA" id="ARBA00022853"/>
    </source>
</evidence>
<dbReference type="SUPFAM" id="SSF82199">
    <property type="entry name" value="SET domain"/>
    <property type="match status" value="1"/>
</dbReference>
<keyword evidence="10" id="KW-0862">Zinc</keyword>
<evidence type="ECO:0000256" key="7">
    <source>
        <dbReference type="ARBA" id="ARBA00022691"/>
    </source>
</evidence>
<keyword evidence="7" id="KW-0949">S-adenosyl-L-methionine</keyword>
<dbReference type="OrthoDB" id="5945798at2759"/>
<evidence type="ECO:0000256" key="14">
    <source>
        <dbReference type="ARBA" id="ARBA00023242"/>
    </source>
</evidence>
<keyword evidence="9 18" id="KW-0863">Zinc-finger</keyword>
<keyword evidence="13" id="KW-0804">Transcription</keyword>
<comment type="catalytic activity">
    <reaction evidence="16">
        <text>L-lysyl(4)-[histone H3] + 3 S-adenosyl-L-methionine = N(6),N(6),N(6)-trimethyl-L-lysyl(4)-[histone H3] + 3 S-adenosyl-L-homocysteine + 3 H(+)</text>
        <dbReference type="Rhea" id="RHEA:60260"/>
        <dbReference type="Rhea" id="RHEA-COMP:15537"/>
        <dbReference type="Rhea" id="RHEA-COMP:15547"/>
        <dbReference type="ChEBI" id="CHEBI:15378"/>
        <dbReference type="ChEBI" id="CHEBI:29969"/>
        <dbReference type="ChEBI" id="CHEBI:57856"/>
        <dbReference type="ChEBI" id="CHEBI:59789"/>
        <dbReference type="ChEBI" id="CHEBI:61961"/>
        <dbReference type="EC" id="2.1.1.354"/>
    </reaction>
</comment>
<dbReference type="Gene3D" id="2.170.270.10">
    <property type="entry name" value="SET domain"/>
    <property type="match status" value="1"/>
</dbReference>
<dbReference type="GO" id="GO:0008270">
    <property type="term" value="F:zinc ion binding"/>
    <property type="evidence" value="ECO:0007669"/>
    <property type="project" value="UniProtKB-KW"/>
</dbReference>
<evidence type="ECO:0000256" key="6">
    <source>
        <dbReference type="ARBA" id="ARBA00022679"/>
    </source>
</evidence>
<dbReference type="GO" id="GO:0032259">
    <property type="term" value="P:methylation"/>
    <property type="evidence" value="ECO:0007669"/>
    <property type="project" value="UniProtKB-KW"/>
</dbReference>
<dbReference type="InterPro" id="IPR046341">
    <property type="entry name" value="SET_dom_sf"/>
</dbReference>
<evidence type="ECO:0000256" key="16">
    <source>
        <dbReference type="ARBA" id="ARBA00047571"/>
    </source>
</evidence>
<dbReference type="PANTHER" id="PTHR12197">
    <property type="entry name" value="HISTONE-LYSINE N-METHYLTRANSFERASE SMYD"/>
    <property type="match status" value="1"/>
</dbReference>
<evidence type="ECO:0000256" key="17">
    <source>
        <dbReference type="ARBA" id="ARBA00048985"/>
    </source>
</evidence>
<dbReference type="Gene3D" id="1.10.220.160">
    <property type="match status" value="1"/>
</dbReference>
<name>A0A6P8UTW3_GYMAC</name>
<dbReference type="FunCoup" id="A0A6P8UTW3">
    <property type="interactions" value="578"/>
</dbReference>
<dbReference type="InterPro" id="IPR011990">
    <property type="entry name" value="TPR-like_helical_dom_sf"/>
</dbReference>
<protein>
    <recommendedName>
        <fullName evidence="3">[histone H3]-lysine(4) N-trimethyltransferase</fullName>
        <ecNumber evidence="3">2.1.1.354</ecNumber>
    </recommendedName>
</protein>
<dbReference type="RefSeq" id="XP_034080256.1">
    <property type="nucleotide sequence ID" value="XM_034224365.1"/>
</dbReference>
<dbReference type="FunFam" id="2.170.270.10:FF:000013">
    <property type="entry name" value="Histone-lysine N-methyltransferase SMYD1 isoform 1"/>
    <property type="match status" value="1"/>
</dbReference>
<evidence type="ECO:0000256" key="2">
    <source>
        <dbReference type="ARBA" id="ARBA00004514"/>
    </source>
</evidence>
<dbReference type="Gene3D" id="6.10.140.2220">
    <property type="match status" value="1"/>
</dbReference>
<dbReference type="InterPro" id="IPR001214">
    <property type="entry name" value="SET_dom"/>
</dbReference>
<dbReference type="GO" id="GO:0005634">
    <property type="term" value="C:nucleus"/>
    <property type="evidence" value="ECO:0007669"/>
    <property type="project" value="UniProtKB-SubCell"/>
</dbReference>
<keyword evidence="12" id="KW-0805">Transcription regulation</keyword>
<feature type="domain" description="MYND-type" evidence="20">
    <location>
        <begin position="51"/>
        <end position="89"/>
    </location>
</feature>
<comment type="function">
    <text evidence="15">Protein-lysine N-methyltransferase that methylates both histones and non-histone proteins, including p53/TP53 and RB1. Specifically trimethylates histone H3 'Lys-4' (H3K4me3) in vivo. The activity requires interaction with HSP90alpha. Shows even higher methyltransferase activity on p53/TP53. Monomethylates 'Lys-370' of p53/TP53, leading to decreased DNA-binding activity and subsequent transcriptional regulation activity of p53/TP53. Monomethylates RB1 at 'Lys-860'.</text>
</comment>
<dbReference type="Pfam" id="PF00856">
    <property type="entry name" value="SET"/>
    <property type="match status" value="1"/>
</dbReference>
<evidence type="ECO:0000256" key="18">
    <source>
        <dbReference type="PROSITE-ProRule" id="PRU00134"/>
    </source>
</evidence>
<dbReference type="AlphaFoldDB" id="A0A6P8UTW3"/>
<gene>
    <name evidence="22" type="primary">smyd2a</name>
</gene>
<evidence type="ECO:0000313" key="21">
    <source>
        <dbReference type="Proteomes" id="UP000515161"/>
    </source>
</evidence>
<evidence type="ECO:0000256" key="8">
    <source>
        <dbReference type="ARBA" id="ARBA00022723"/>
    </source>
</evidence>
<evidence type="ECO:0000313" key="22">
    <source>
        <dbReference type="RefSeq" id="XP_034080256.1"/>
    </source>
</evidence>
<organism evidence="21 22">
    <name type="scientific">Gymnodraco acuticeps</name>
    <name type="common">Antarctic dragonfish</name>
    <dbReference type="NCBI Taxonomy" id="8218"/>
    <lineage>
        <taxon>Eukaryota</taxon>
        <taxon>Metazoa</taxon>
        <taxon>Chordata</taxon>
        <taxon>Craniata</taxon>
        <taxon>Vertebrata</taxon>
        <taxon>Euteleostomi</taxon>
        <taxon>Actinopterygii</taxon>
        <taxon>Neopterygii</taxon>
        <taxon>Teleostei</taxon>
        <taxon>Neoteleostei</taxon>
        <taxon>Acanthomorphata</taxon>
        <taxon>Eupercaria</taxon>
        <taxon>Perciformes</taxon>
        <taxon>Notothenioidei</taxon>
        <taxon>Bathydraconidae</taxon>
        <taxon>Gymnodraco</taxon>
    </lineage>
</organism>
<keyword evidence="4" id="KW-0963">Cytoplasm</keyword>
<dbReference type="KEGG" id="gacu:117551457"/>